<dbReference type="Pfam" id="PF01479">
    <property type="entry name" value="S4"/>
    <property type="match status" value="1"/>
</dbReference>
<keyword evidence="5" id="KW-1185">Reference proteome</keyword>
<feature type="domain" description="RNA-binding S4" evidence="3">
    <location>
        <begin position="146"/>
        <end position="201"/>
    </location>
</feature>
<evidence type="ECO:0000313" key="4">
    <source>
        <dbReference type="EMBL" id="KAG5414524.1"/>
    </source>
</evidence>
<dbReference type="SUPFAM" id="SSF55174">
    <property type="entry name" value="Alpha-L RNA-binding motif"/>
    <property type="match status" value="1"/>
</dbReference>
<dbReference type="EMBL" id="JADBGQ010000001">
    <property type="protein sequence ID" value="KAG5414524.1"/>
    <property type="molecule type" value="Genomic_DNA"/>
</dbReference>
<evidence type="ECO:0000313" key="5">
    <source>
        <dbReference type="Proteomes" id="UP000823674"/>
    </source>
</evidence>
<proteinExistence type="predicted"/>
<dbReference type="Proteomes" id="UP000823674">
    <property type="component" value="Chromosome A01"/>
</dbReference>
<comment type="caution">
    <text evidence="4">The sequence shown here is derived from an EMBL/GenBank/DDBJ whole genome shotgun (WGS) entry which is preliminary data.</text>
</comment>
<reference evidence="4 5" key="1">
    <citation type="submission" date="2021-03" db="EMBL/GenBank/DDBJ databases">
        <authorList>
            <person name="King G.J."/>
            <person name="Bancroft I."/>
            <person name="Baten A."/>
            <person name="Bloomfield J."/>
            <person name="Borpatragohain P."/>
            <person name="He Z."/>
            <person name="Irish N."/>
            <person name="Irwin J."/>
            <person name="Liu K."/>
            <person name="Mauleon R.P."/>
            <person name="Moore J."/>
            <person name="Morris R."/>
            <person name="Ostergaard L."/>
            <person name="Wang B."/>
            <person name="Wells R."/>
        </authorList>
    </citation>
    <scope>NUCLEOTIDE SEQUENCE [LARGE SCALE GENOMIC DNA]</scope>
    <source>
        <strain evidence="4">R-o-18</strain>
        <tissue evidence="4">Leaf</tissue>
    </source>
</reference>
<evidence type="ECO:0000256" key="2">
    <source>
        <dbReference type="SAM" id="MobiDB-lite"/>
    </source>
</evidence>
<feature type="compositionally biased region" description="Basic and acidic residues" evidence="2">
    <location>
        <begin position="46"/>
        <end position="55"/>
    </location>
</feature>
<dbReference type="PANTHER" id="PTHR13633:SF3">
    <property type="entry name" value="MITOCHONDRIAL TRANSCRIPTION RESCUE FACTOR 1"/>
    <property type="match status" value="1"/>
</dbReference>
<dbReference type="CDD" id="cd00165">
    <property type="entry name" value="S4"/>
    <property type="match status" value="1"/>
</dbReference>
<dbReference type="PROSITE" id="PS50889">
    <property type="entry name" value="S4"/>
    <property type="match status" value="1"/>
</dbReference>
<dbReference type="Gene3D" id="3.10.290.10">
    <property type="entry name" value="RNA-binding S4 domain"/>
    <property type="match status" value="1"/>
</dbReference>
<feature type="compositionally biased region" description="Polar residues" evidence="2">
    <location>
        <begin position="1"/>
        <end position="25"/>
    </location>
</feature>
<dbReference type="InterPro" id="IPR036986">
    <property type="entry name" value="S4_RNA-bd_sf"/>
</dbReference>
<evidence type="ECO:0000259" key="3">
    <source>
        <dbReference type="SMART" id="SM00363"/>
    </source>
</evidence>
<feature type="region of interest" description="Disordered" evidence="2">
    <location>
        <begin position="1"/>
        <end position="55"/>
    </location>
</feature>
<accession>A0ABQ7NXT5</accession>
<dbReference type="SMART" id="SM00363">
    <property type="entry name" value="S4"/>
    <property type="match status" value="1"/>
</dbReference>
<protein>
    <recommendedName>
        <fullName evidence="3">RNA-binding S4 domain-containing protein</fullName>
    </recommendedName>
</protein>
<keyword evidence="1" id="KW-0694">RNA-binding</keyword>
<organism evidence="4 5">
    <name type="scientific">Brassica rapa subsp. trilocularis</name>
    <dbReference type="NCBI Taxonomy" id="1813537"/>
    <lineage>
        <taxon>Eukaryota</taxon>
        <taxon>Viridiplantae</taxon>
        <taxon>Streptophyta</taxon>
        <taxon>Embryophyta</taxon>
        <taxon>Tracheophyta</taxon>
        <taxon>Spermatophyta</taxon>
        <taxon>Magnoliopsida</taxon>
        <taxon>eudicotyledons</taxon>
        <taxon>Gunneridae</taxon>
        <taxon>Pentapetalae</taxon>
        <taxon>rosids</taxon>
        <taxon>malvids</taxon>
        <taxon>Brassicales</taxon>
        <taxon>Brassicaceae</taxon>
        <taxon>Brassiceae</taxon>
        <taxon>Brassica</taxon>
    </lineage>
</organism>
<evidence type="ECO:0000256" key="1">
    <source>
        <dbReference type="PROSITE-ProRule" id="PRU00182"/>
    </source>
</evidence>
<dbReference type="InterPro" id="IPR002942">
    <property type="entry name" value="S4_RNA-bd"/>
</dbReference>
<gene>
    <name evidence="4" type="primary">A01p031250.1_BraROA</name>
    <name evidence="4" type="ORF">IGI04_002091</name>
</gene>
<name>A0ABQ7NXT5_BRACM</name>
<sequence>MPTLETPNSETGAKPPITTTGGDASTQEKAKDAQAYDVDDSDSEPEPNKEISDGAARTDLEVKPFWLIKWWPIVVKPVAMDKEHIVLHSDRRDRMFNESSGVVILEPLKSIRCVLRFSEEPVAKIGGDGCHRYLCLLLNTNLLASLRIDGVASAGFKISRSKLVNLISSGDIRVNWATVTKNGTMVKTGDVVSVTGKGRLKVRL</sequence>
<dbReference type="PANTHER" id="PTHR13633">
    <property type="entry name" value="MITOCHONDRIAL TRANSCRIPTION RESCUE FACTOR 1"/>
    <property type="match status" value="1"/>
</dbReference>